<comment type="catalytic activity">
    <reaction evidence="7 8">
        <text>L-glutamyl-tRNA(Gln) + L-glutamine + ATP + H2O = L-glutaminyl-tRNA(Gln) + L-glutamate + ADP + phosphate + H(+)</text>
        <dbReference type="Rhea" id="RHEA:17521"/>
        <dbReference type="Rhea" id="RHEA-COMP:9681"/>
        <dbReference type="Rhea" id="RHEA-COMP:9684"/>
        <dbReference type="ChEBI" id="CHEBI:15377"/>
        <dbReference type="ChEBI" id="CHEBI:15378"/>
        <dbReference type="ChEBI" id="CHEBI:29985"/>
        <dbReference type="ChEBI" id="CHEBI:30616"/>
        <dbReference type="ChEBI" id="CHEBI:43474"/>
        <dbReference type="ChEBI" id="CHEBI:58359"/>
        <dbReference type="ChEBI" id="CHEBI:78520"/>
        <dbReference type="ChEBI" id="CHEBI:78521"/>
        <dbReference type="ChEBI" id="CHEBI:456216"/>
        <dbReference type="EC" id="6.3.5.7"/>
    </reaction>
</comment>
<evidence type="ECO:0000256" key="7">
    <source>
        <dbReference type="ARBA" id="ARBA00047407"/>
    </source>
</evidence>
<dbReference type="GO" id="GO:0030956">
    <property type="term" value="C:glutamyl-tRNA(Gln) amidotransferase complex"/>
    <property type="evidence" value="ECO:0007669"/>
    <property type="project" value="InterPro"/>
</dbReference>
<dbReference type="GO" id="GO:0005524">
    <property type="term" value="F:ATP binding"/>
    <property type="evidence" value="ECO:0007669"/>
    <property type="project" value="UniProtKB-KW"/>
</dbReference>
<proteinExistence type="inferred from homology"/>
<dbReference type="InterPro" id="IPR020556">
    <property type="entry name" value="Amidase_CS"/>
</dbReference>
<evidence type="ECO:0000313" key="11">
    <source>
        <dbReference type="Proteomes" id="UP000183255"/>
    </source>
</evidence>
<gene>
    <name evidence="8" type="primary">gatA</name>
    <name evidence="10" type="ORF">SAMN05421804_11321</name>
</gene>
<comment type="function">
    <text evidence="6 8">Allows the formation of correctly charged Gln-tRNA(Gln) through the transamidation of misacylated Glu-tRNA(Gln) in organisms which lack glutaminyl-tRNA synthetase. The reaction takes place in the presence of glutamine and ATP through an activated gamma-phospho-Glu-tRNA(Gln).</text>
</comment>
<dbReference type="GO" id="GO:0006412">
    <property type="term" value="P:translation"/>
    <property type="evidence" value="ECO:0007669"/>
    <property type="project" value="UniProtKB-UniRule"/>
</dbReference>
<evidence type="ECO:0000313" key="10">
    <source>
        <dbReference type="EMBL" id="SDJ30898.1"/>
    </source>
</evidence>
<keyword evidence="10" id="KW-0808">Transferase</keyword>
<dbReference type="GO" id="GO:0050567">
    <property type="term" value="F:glutaminyl-tRNA synthase (glutamine-hydrolyzing) activity"/>
    <property type="evidence" value="ECO:0007669"/>
    <property type="project" value="UniProtKB-UniRule"/>
</dbReference>
<dbReference type="GO" id="GO:0016740">
    <property type="term" value="F:transferase activity"/>
    <property type="evidence" value="ECO:0007669"/>
    <property type="project" value="UniProtKB-KW"/>
</dbReference>
<dbReference type="AlphaFoldDB" id="A0A1G8SNR0"/>
<evidence type="ECO:0000256" key="6">
    <source>
        <dbReference type="ARBA" id="ARBA00025295"/>
    </source>
</evidence>
<dbReference type="PANTHER" id="PTHR11895:SF151">
    <property type="entry name" value="GLUTAMYL-TRNA(GLN) AMIDOTRANSFERASE SUBUNIT A"/>
    <property type="match status" value="1"/>
</dbReference>
<dbReference type="SUPFAM" id="SSF75304">
    <property type="entry name" value="Amidase signature (AS) enzymes"/>
    <property type="match status" value="1"/>
</dbReference>
<feature type="active site" description="Charge relay system" evidence="8">
    <location>
        <position position="151"/>
    </location>
</feature>
<dbReference type="InterPro" id="IPR000120">
    <property type="entry name" value="Amidase"/>
</dbReference>
<evidence type="ECO:0000259" key="9">
    <source>
        <dbReference type="Pfam" id="PF01425"/>
    </source>
</evidence>
<dbReference type="RefSeq" id="WP_031577467.1">
    <property type="nucleotide sequence ID" value="NZ_FNDZ01000013.1"/>
</dbReference>
<dbReference type="Pfam" id="PF01425">
    <property type="entry name" value="Amidase"/>
    <property type="match status" value="1"/>
</dbReference>
<keyword evidence="4 8" id="KW-0067">ATP-binding</keyword>
<feature type="active site" description="Charge relay system" evidence="8">
    <location>
        <position position="76"/>
    </location>
</feature>
<dbReference type="Proteomes" id="UP000183255">
    <property type="component" value="Unassembled WGS sequence"/>
</dbReference>
<evidence type="ECO:0000256" key="4">
    <source>
        <dbReference type="ARBA" id="ARBA00022840"/>
    </source>
</evidence>
<comment type="similarity">
    <text evidence="1 8">Belongs to the amidase family. GatA subfamily.</text>
</comment>
<dbReference type="EC" id="6.3.5.7" evidence="8"/>
<name>A0A1G8SNR0_9CLOT</name>
<keyword evidence="3 8" id="KW-0547">Nucleotide-binding</keyword>
<evidence type="ECO:0000256" key="5">
    <source>
        <dbReference type="ARBA" id="ARBA00022917"/>
    </source>
</evidence>
<organism evidence="10 11">
    <name type="scientific">Proteiniclasticum ruminis</name>
    <dbReference type="NCBI Taxonomy" id="398199"/>
    <lineage>
        <taxon>Bacteria</taxon>
        <taxon>Bacillati</taxon>
        <taxon>Bacillota</taxon>
        <taxon>Clostridia</taxon>
        <taxon>Eubacteriales</taxon>
        <taxon>Clostridiaceae</taxon>
        <taxon>Proteiniclasticum</taxon>
    </lineage>
</organism>
<dbReference type="InterPro" id="IPR004412">
    <property type="entry name" value="GatA"/>
</dbReference>
<evidence type="ECO:0000256" key="2">
    <source>
        <dbReference type="ARBA" id="ARBA00022598"/>
    </source>
</evidence>
<comment type="subunit">
    <text evidence="8">Heterotrimer of A, B and C subunits.</text>
</comment>
<evidence type="ECO:0000256" key="1">
    <source>
        <dbReference type="ARBA" id="ARBA00008069"/>
    </source>
</evidence>
<evidence type="ECO:0000256" key="3">
    <source>
        <dbReference type="ARBA" id="ARBA00022741"/>
    </source>
</evidence>
<dbReference type="NCBIfam" id="TIGR00132">
    <property type="entry name" value="gatA"/>
    <property type="match status" value="1"/>
</dbReference>
<keyword evidence="5 8" id="KW-0648">Protein biosynthesis</keyword>
<dbReference type="PROSITE" id="PS00571">
    <property type="entry name" value="AMIDASES"/>
    <property type="match status" value="1"/>
</dbReference>
<accession>A0A1G8SNR0</accession>
<dbReference type="PANTHER" id="PTHR11895">
    <property type="entry name" value="TRANSAMIDASE"/>
    <property type="match status" value="1"/>
</dbReference>
<dbReference type="Gene3D" id="3.90.1300.10">
    <property type="entry name" value="Amidase signature (AS) domain"/>
    <property type="match status" value="1"/>
</dbReference>
<sequence length="482" mass="52666">MELYSLKAHELKELLKKGEVNSEEIVKSHLDRVDQVEDKVGAFLYVDREESVKSARAFDENGNKDALLGGIPVGIKDNISVKGMQNTCASKFLEGYIAPYDATVTTKLKEEGAVILGKLNMDEFAMGSSTEYSAYKLTRNPHDLERVPGGSSGGSAASVAAMEVPLSLGTDTGGSVRQPASFCGILGLKPTYGNISRYGVTAFGSTLDQVGTFARDVMDLALLTTAVSGHDTMDFTTNKRETVNLYEGLNKDIRGKRIAIAKDFLGEGLDEKVRKNLMETIEVLKDLGATVDFIDLNLAHYSLAVYYIVSSAEASSNLARFDGVRFGKRAEDLLDVMDLYAKSRSEGFGPEVKRRIMLGTYVLSAGYYDAYYAKALKVRKLIQEEYSSIFKNYDAIISPTTPTPAFKIGDNKEDILQMYLNDIYTVPVNIAGIPALSMPSGHVNGLPLGLQIMGDYFKEQEILNIAYAVEQALSLTLSPKSL</sequence>
<dbReference type="HAMAP" id="MF_00120">
    <property type="entry name" value="GatA"/>
    <property type="match status" value="1"/>
</dbReference>
<reference evidence="10 11" key="1">
    <citation type="submission" date="2016-10" db="EMBL/GenBank/DDBJ databases">
        <authorList>
            <person name="de Groot N.N."/>
        </authorList>
    </citation>
    <scope>NUCLEOTIDE SEQUENCE [LARGE SCALE GENOMIC DNA]</scope>
    <source>
        <strain evidence="10 11">CGMCC 1.5058</strain>
    </source>
</reference>
<dbReference type="InterPro" id="IPR023631">
    <property type="entry name" value="Amidase_dom"/>
</dbReference>
<dbReference type="InterPro" id="IPR036928">
    <property type="entry name" value="AS_sf"/>
</dbReference>
<evidence type="ECO:0000256" key="8">
    <source>
        <dbReference type="HAMAP-Rule" id="MF_00120"/>
    </source>
</evidence>
<protein>
    <recommendedName>
        <fullName evidence="8">Glutamyl-tRNA(Gln) amidotransferase subunit A</fullName>
        <shortName evidence="8">Glu-ADT subunit A</shortName>
        <ecNumber evidence="8">6.3.5.7</ecNumber>
    </recommendedName>
</protein>
<feature type="domain" description="Amidase" evidence="9">
    <location>
        <begin position="24"/>
        <end position="463"/>
    </location>
</feature>
<dbReference type="EMBL" id="FNDZ01000013">
    <property type="protein sequence ID" value="SDJ30898.1"/>
    <property type="molecule type" value="Genomic_DNA"/>
</dbReference>
<feature type="active site" description="Acyl-ester intermediate" evidence="8">
    <location>
        <position position="175"/>
    </location>
</feature>
<keyword evidence="2 8" id="KW-0436">Ligase</keyword>